<dbReference type="InterPro" id="IPR031107">
    <property type="entry name" value="Small_HSP"/>
</dbReference>
<evidence type="ECO:0000313" key="4">
    <source>
        <dbReference type="EMBL" id="SFN38832.1"/>
    </source>
</evidence>
<dbReference type="InterPro" id="IPR008978">
    <property type="entry name" value="HSP20-like_chaperone"/>
</dbReference>
<evidence type="ECO:0000313" key="5">
    <source>
        <dbReference type="Proteomes" id="UP000198867"/>
    </source>
</evidence>
<dbReference type="Pfam" id="PF00011">
    <property type="entry name" value="HSP20"/>
    <property type="match status" value="1"/>
</dbReference>
<dbReference type="STRING" id="995034.SAMN05216219_0328"/>
<dbReference type="InterPro" id="IPR002068">
    <property type="entry name" value="A-crystallin/Hsp20_dom"/>
</dbReference>
<sequence>MALNFDPFRELDRATEALLGTRQGPRLMPMDLYRENDHYVLSADLPGIDPGSVDIDVDGQLLTIRAERTLTTAENAKWIARERMSGSFLRQLNLGQGVDIENIAANYTNGVLSVTIPVSERAKPRKIEVAAGNEQETLTVKEGQKSVDA</sequence>
<dbReference type="OrthoDB" id="5242916at2"/>
<dbReference type="PROSITE" id="PS01031">
    <property type="entry name" value="SHSP"/>
    <property type="match status" value="1"/>
</dbReference>
<dbReference type="CDD" id="cd06464">
    <property type="entry name" value="ACD_sHsps-like"/>
    <property type="match status" value="1"/>
</dbReference>
<evidence type="ECO:0000256" key="2">
    <source>
        <dbReference type="RuleBase" id="RU003616"/>
    </source>
</evidence>
<dbReference type="PANTHER" id="PTHR11527">
    <property type="entry name" value="HEAT-SHOCK PROTEIN 20 FAMILY MEMBER"/>
    <property type="match status" value="1"/>
</dbReference>
<evidence type="ECO:0000256" key="1">
    <source>
        <dbReference type="PROSITE-ProRule" id="PRU00285"/>
    </source>
</evidence>
<gene>
    <name evidence="4" type="ORF">SAMN05216219_0328</name>
</gene>
<keyword evidence="5" id="KW-1185">Reference proteome</keyword>
<accession>A0A1I4YLA4</accession>
<dbReference type="SUPFAM" id="SSF49764">
    <property type="entry name" value="HSP20-like chaperones"/>
    <property type="match status" value="1"/>
</dbReference>
<protein>
    <submittedName>
        <fullName evidence="4">Heat shock protein Hsp20</fullName>
    </submittedName>
</protein>
<dbReference type="Gene3D" id="2.60.40.790">
    <property type="match status" value="1"/>
</dbReference>
<organism evidence="4 5">
    <name type="scientific">Mycetocola miduiensis</name>
    <dbReference type="NCBI Taxonomy" id="995034"/>
    <lineage>
        <taxon>Bacteria</taxon>
        <taxon>Bacillati</taxon>
        <taxon>Actinomycetota</taxon>
        <taxon>Actinomycetes</taxon>
        <taxon>Micrococcales</taxon>
        <taxon>Microbacteriaceae</taxon>
        <taxon>Mycetocola</taxon>
    </lineage>
</organism>
<feature type="domain" description="SHSP" evidence="3">
    <location>
        <begin position="21"/>
        <end position="132"/>
    </location>
</feature>
<dbReference type="AlphaFoldDB" id="A0A1I4YLA4"/>
<dbReference type="EMBL" id="FOVM01000001">
    <property type="protein sequence ID" value="SFN38832.1"/>
    <property type="molecule type" value="Genomic_DNA"/>
</dbReference>
<proteinExistence type="inferred from homology"/>
<reference evidence="5" key="1">
    <citation type="submission" date="2016-10" db="EMBL/GenBank/DDBJ databases">
        <authorList>
            <person name="Varghese N."/>
            <person name="Submissions S."/>
        </authorList>
    </citation>
    <scope>NUCLEOTIDE SEQUENCE [LARGE SCALE GENOMIC DNA]</scope>
    <source>
        <strain evidence="5">CGMCC 1.11101</strain>
    </source>
</reference>
<comment type="similarity">
    <text evidence="1 2">Belongs to the small heat shock protein (HSP20) family.</text>
</comment>
<dbReference type="RefSeq" id="WP_090708222.1">
    <property type="nucleotide sequence ID" value="NZ_FOVM01000001.1"/>
</dbReference>
<evidence type="ECO:0000259" key="3">
    <source>
        <dbReference type="PROSITE" id="PS01031"/>
    </source>
</evidence>
<keyword evidence="4" id="KW-0346">Stress response</keyword>
<name>A0A1I4YLA4_9MICO</name>
<dbReference type="Proteomes" id="UP000198867">
    <property type="component" value="Unassembled WGS sequence"/>
</dbReference>